<reference evidence="1 2" key="1">
    <citation type="submission" date="2018-02" db="EMBL/GenBank/DDBJ databases">
        <title>Draft genome of wild Prunus yedoensis var. nudiflora.</title>
        <authorList>
            <person name="Baek S."/>
            <person name="Kim J.-H."/>
            <person name="Choi K."/>
            <person name="Kim G.-B."/>
            <person name="Cho A."/>
            <person name="Jang H."/>
            <person name="Shin C.-H."/>
            <person name="Yu H.-J."/>
            <person name="Mun J.-H."/>
        </authorList>
    </citation>
    <scope>NUCLEOTIDE SEQUENCE [LARGE SCALE GENOMIC DNA]</scope>
    <source>
        <strain evidence="2">cv. Jeju island</strain>
        <tissue evidence="1">Leaf</tissue>
    </source>
</reference>
<comment type="caution">
    <text evidence="1">The sequence shown here is derived from an EMBL/GenBank/DDBJ whole genome shotgun (WGS) entry which is preliminary data.</text>
</comment>
<name>A0A314XMF5_PRUYE</name>
<gene>
    <name evidence="1" type="ORF">Pyn_29121</name>
</gene>
<keyword evidence="2" id="KW-1185">Reference proteome</keyword>
<organism evidence="1 2">
    <name type="scientific">Prunus yedoensis var. nudiflora</name>
    <dbReference type="NCBI Taxonomy" id="2094558"/>
    <lineage>
        <taxon>Eukaryota</taxon>
        <taxon>Viridiplantae</taxon>
        <taxon>Streptophyta</taxon>
        <taxon>Embryophyta</taxon>
        <taxon>Tracheophyta</taxon>
        <taxon>Spermatophyta</taxon>
        <taxon>Magnoliopsida</taxon>
        <taxon>eudicotyledons</taxon>
        <taxon>Gunneridae</taxon>
        <taxon>Pentapetalae</taxon>
        <taxon>rosids</taxon>
        <taxon>fabids</taxon>
        <taxon>Rosales</taxon>
        <taxon>Rosaceae</taxon>
        <taxon>Amygdaloideae</taxon>
        <taxon>Amygdaleae</taxon>
        <taxon>Prunus</taxon>
    </lineage>
</organism>
<dbReference type="AlphaFoldDB" id="A0A314XMF5"/>
<evidence type="ECO:0000313" key="2">
    <source>
        <dbReference type="Proteomes" id="UP000250321"/>
    </source>
</evidence>
<protein>
    <submittedName>
        <fullName evidence="1">Uncharacterized protein</fullName>
    </submittedName>
</protein>
<proteinExistence type="predicted"/>
<dbReference type="Proteomes" id="UP000250321">
    <property type="component" value="Unassembled WGS sequence"/>
</dbReference>
<accession>A0A314XMF5</accession>
<sequence length="175" mass="20043">MEELNHIGIVITDSITRECGKWRQTQTPPMPLTIISPMTGENFTITSSKHRGFLQIYCTNQQKQSPTTPNSPFKHKTLKIQELRTNSSLEAELNHGMQGVVKMHGGHFKQDFNEYFSHYSAVALGFQLRRLHAVYLVRKPYIALHRLINILIILSLTNRGFGICFHPLLPALSRF</sequence>
<dbReference type="EMBL" id="PJQY01002638">
    <property type="protein sequence ID" value="PQP91957.1"/>
    <property type="molecule type" value="Genomic_DNA"/>
</dbReference>
<evidence type="ECO:0000313" key="1">
    <source>
        <dbReference type="EMBL" id="PQP91957.1"/>
    </source>
</evidence>